<keyword evidence="1" id="KW-0812">Transmembrane</keyword>
<reference evidence="2 3" key="1">
    <citation type="submission" date="2018-03" db="EMBL/GenBank/DDBJ databases">
        <title>Genomic Encyclopedia of Type Strains, Phase III (KMG-III): the genomes of soil and plant-associated and newly described type strains.</title>
        <authorList>
            <person name="Whitman W."/>
        </authorList>
    </citation>
    <scope>NUCLEOTIDE SEQUENCE [LARGE SCALE GENOMIC DNA]</scope>
    <source>
        <strain evidence="2 3">CGMCC 1.12700</strain>
    </source>
</reference>
<proteinExistence type="predicted"/>
<evidence type="ECO:0000256" key="1">
    <source>
        <dbReference type="SAM" id="Phobius"/>
    </source>
</evidence>
<keyword evidence="1" id="KW-0472">Membrane</keyword>
<protein>
    <submittedName>
        <fullName evidence="2">Uncharacterized protein</fullName>
    </submittedName>
</protein>
<keyword evidence="1" id="KW-1133">Transmembrane helix</keyword>
<feature type="transmembrane region" description="Helical" evidence="1">
    <location>
        <begin position="74"/>
        <end position="94"/>
    </location>
</feature>
<evidence type="ECO:0000313" key="2">
    <source>
        <dbReference type="EMBL" id="PSK95255.1"/>
    </source>
</evidence>
<gene>
    <name evidence="2" type="ORF">B0I18_1011421</name>
</gene>
<dbReference type="RefSeq" id="WP_106521918.1">
    <property type="nucleotide sequence ID" value="NZ_PYGD01000001.1"/>
</dbReference>
<dbReference type="OrthoDB" id="711014at2"/>
<comment type="caution">
    <text evidence="2">The sequence shown here is derived from an EMBL/GenBank/DDBJ whole genome shotgun (WGS) entry which is preliminary data.</text>
</comment>
<organism evidence="2 3">
    <name type="scientific">Taibaiella chishuiensis</name>
    <dbReference type="NCBI Taxonomy" id="1434707"/>
    <lineage>
        <taxon>Bacteria</taxon>
        <taxon>Pseudomonadati</taxon>
        <taxon>Bacteroidota</taxon>
        <taxon>Chitinophagia</taxon>
        <taxon>Chitinophagales</taxon>
        <taxon>Chitinophagaceae</taxon>
        <taxon>Taibaiella</taxon>
    </lineage>
</organism>
<name>A0A2P8DDI6_9BACT</name>
<keyword evidence="3" id="KW-1185">Reference proteome</keyword>
<feature type="transmembrane region" description="Helical" evidence="1">
    <location>
        <begin position="20"/>
        <end position="40"/>
    </location>
</feature>
<dbReference type="EMBL" id="PYGD01000001">
    <property type="protein sequence ID" value="PSK95255.1"/>
    <property type="molecule type" value="Genomic_DNA"/>
</dbReference>
<dbReference type="Proteomes" id="UP000240572">
    <property type="component" value="Unassembled WGS sequence"/>
</dbReference>
<evidence type="ECO:0000313" key="3">
    <source>
        <dbReference type="Proteomes" id="UP000240572"/>
    </source>
</evidence>
<feature type="transmembrane region" description="Helical" evidence="1">
    <location>
        <begin position="52"/>
        <end position="68"/>
    </location>
</feature>
<accession>A0A2P8DDI6</accession>
<dbReference type="AlphaFoldDB" id="A0A2P8DDI6"/>
<sequence length="96" mass="11054">MPANKKHLTASPWQRLLKITAAIVGGYFVTSSFLLFLMYCCNKKDVLVTMKFMAYLIWVALMIIAFLAKSGWKIWGWYLLIGTLFFAPSIYGMIFK</sequence>